<feature type="domain" description="Peptidase M56" evidence="2">
    <location>
        <begin position="8"/>
        <end position="297"/>
    </location>
</feature>
<feature type="transmembrane region" description="Helical" evidence="1">
    <location>
        <begin position="103"/>
        <end position="126"/>
    </location>
</feature>
<feature type="transmembrane region" description="Helical" evidence="1">
    <location>
        <begin position="39"/>
        <end position="57"/>
    </location>
</feature>
<dbReference type="EMBL" id="FRAC01000050">
    <property type="protein sequence ID" value="SHL74445.1"/>
    <property type="molecule type" value="Genomic_DNA"/>
</dbReference>
<evidence type="ECO:0000313" key="4">
    <source>
        <dbReference type="Proteomes" id="UP000184386"/>
    </source>
</evidence>
<dbReference type="RefSeq" id="WP_073280478.1">
    <property type="nucleotide sequence ID" value="NZ_FRAC01000050.1"/>
</dbReference>
<reference evidence="3 4" key="1">
    <citation type="submission" date="2016-11" db="EMBL/GenBank/DDBJ databases">
        <authorList>
            <person name="Jaros S."/>
            <person name="Januszkiewicz K."/>
            <person name="Wedrychowicz H."/>
        </authorList>
    </citation>
    <scope>NUCLEOTIDE SEQUENCE [LARGE SCALE GENOMIC DNA]</scope>
    <source>
        <strain evidence="3 4">DSM 15929</strain>
    </source>
</reference>
<dbReference type="Pfam" id="PF05569">
    <property type="entry name" value="Peptidase_M56"/>
    <property type="match status" value="1"/>
</dbReference>
<dbReference type="OrthoDB" id="9804799at2"/>
<dbReference type="STRING" id="1121322.SAMN02745136_05603"/>
<gene>
    <name evidence="3" type="ORF">SAMN02745136_05603</name>
</gene>
<dbReference type="InterPro" id="IPR008756">
    <property type="entry name" value="Peptidase_M56"/>
</dbReference>
<dbReference type="Proteomes" id="UP000184386">
    <property type="component" value="Unassembled WGS sequence"/>
</dbReference>
<keyword evidence="1" id="KW-0812">Transmembrane</keyword>
<evidence type="ECO:0000256" key="1">
    <source>
        <dbReference type="SAM" id="Phobius"/>
    </source>
</evidence>
<feature type="transmembrane region" description="Helical" evidence="1">
    <location>
        <begin position="307"/>
        <end position="329"/>
    </location>
</feature>
<keyword evidence="1" id="KW-0472">Membrane</keyword>
<evidence type="ECO:0000259" key="2">
    <source>
        <dbReference type="Pfam" id="PF05569"/>
    </source>
</evidence>
<proteinExistence type="predicted"/>
<dbReference type="InterPro" id="IPR052173">
    <property type="entry name" value="Beta-lactam_resp_regulator"/>
</dbReference>
<accession>A0A1M7D4R1</accession>
<dbReference type="CDD" id="cd07341">
    <property type="entry name" value="M56_BlaR1_MecR1_like"/>
    <property type="match status" value="1"/>
</dbReference>
<dbReference type="PANTHER" id="PTHR34978:SF3">
    <property type="entry name" value="SLR0241 PROTEIN"/>
    <property type="match status" value="1"/>
</dbReference>
<feature type="transmembrane region" description="Helical" evidence="1">
    <location>
        <begin position="6"/>
        <end position="27"/>
    </location>
</feature>
<evidence type="ECO:0000313" key="3">
    <source>
        <dbReference type="EMBL" id="SHL74445.1"/>
    </source>
</evidence>
<name>A0A1M7D4R1_9FIRM</name>
<sequence>MEAFLAALLQCTLSMSVITLLYAAALPILSKRYAPKWRYMIWLVIAVGWLIPFRPLIELPFLPPQGTNTPLMPVPFTPTSPVTNNTAEVLTSASETVTKMPQLSIWTIGLLIWLAGVLFTSACHLLRHRRFMKMASRWSDTVTTPTILNLLNILKREQGLKANIEYRTCSSISSPMMVGFFHPVILMPPIQLSEEELTLILRHELAHFKRHDLWYKAMILAATILHWFNPAVYLMARAASLQCEISCDALVLQDEDMQTRKQYGETIIAVVRNGRTYQTALSTNFYGGKRGMKNRIMSMLDSKRKKAGVALLCFVLAGIILTGATLVSAGSQSVSIPNTAFTKDEYKKLLALRFDGYKDMRVQEFQQKVWKATDTEGYRNLLERFYQNDQLNEMKDTNDIAAFLFYELTPLTAESWKSRYFGNGGMTGYENASNAQFEYTSTLSILDAKRLKVGEYTKARKAVMDGLLTFFQSQPEKKLQDESGMKKAIDAEIGRLTKKWSSNALTVSVEYSFIPLELIESKESQKESKDNLTEKREYPNATREDYRSLMKLKTADYQKRKLTDFNADLLEWGNEDYDRGERIGIDTAWNDFAVALTPEELSFVTLTVNYSGSENAAMIKSSRTGESKKDIVFSSSLPVKTLEQDKAVMVFCSLYYQGSYHILDGSITVGERDRCVGGVISGIQKFWNKTGIEELLTMNEGDILAKLQNITAQYSNEQIAVSIIPSQVSFEKSDERRIKK</sequence>
<organism evidence="3 4">
    <name type="scientific">Anaerocolumna jejuensis DSM 15929</name>
    <dbReference type="NCBI Taxonomy" id="1121322"/>
    <lineage>
        <taxon>Bacteria</taxon>
        <taxon>Bacillati</taxon>
        <taxon>Bacillota</taxon>
        <taxon>Clostridia</taxon>
        <taxon>Lachnospirales</taxon>
        <taxon>Lachnospiraceae</taxon>
        <taxon>Anaerocolumna</taxon>
    </lineage>
</organism>
<dbReference type="PANTHER" id="PTHR34978">
    <property type="entry name" value="POSSIBLE SENSOR-TRANSDUCER PROTEIN BLAR"/>
    <property type="match status" value="1"/>
</dbReference>
<keyword evidence="1" id="KW-1133">Transmembrane helix</keyword>
<protein>
    <submittedName>
        <fullName evidence="3">Signal transducer regulating beta-lactamase production, contains metallopeptidase domain</fullName>
    </submittedName>
</protein>
<keyword evidence="4" id="KW-1185">Reference proteome</keyword>
<dbReference type="AlphaFoldDB" id="A0A1M7D4R1"/>